<sequence length="631" mass="70961">MELRKTQIQFEFETGGTFEHLATENSDVVTVLIWTTHYSWPTASFDVTSHFANPSSHQAIGRCIIGDVSATSSLDQIRRRLDYCRRHHQLCNSSSPHPADDRSSKLCDTSALRARRAKPLRFLNIDSNRSETEARLVQLDSASEPYIALSYVWGQAKAVKTTRRTMSRHVSGISISSLPETIKDAIRVARHLGVNLLWVDSLCIVQDDPQELDLEMASMSAYYRDALITISAAAADSCTKGFLGRAERSDFTPSRFFELPVADSTEASESRVRLSPFHSLSETDVIDTRAWTLQEGLMSTRLVSFGNDSISWSCLHADYGKAKISRLRKVFREFISGRLSVFRGTAVFPRGIVEGPRIRELGLHYLDAWDEIICEYRERQLSVVSDGLVAISGIASDFSSTMARAHHKGPYLAGERLAIREGYSICSLYLAGLWDSKRLPLQLLWRPRLPVKRQLPAVYVAPSWSWASNPVPLRRNKGYYMIWLARAETSGFHIMSCNLYLRNRSAPYGALISGDMTVEGLACFTNPASLCQANSDVYITLDDVDGDSSQPGFLESLEPRERTKPIALVQVVSSPPLVKLKEDDVMDHPRGLVLYTRSDGSYERAGLYFTTWQEGMNHGFLTWESREFRLV</sequence>
<evidence type="ECO:0000313" key="3">
    <source>
        <dbReference type="Proteomes" id="UP001175000"/>
    </source>
</evidence>
<feature type="domain" description="Heterokaryon incompatibility" evidence="1">
    <location>
        <begin position="146"/>
        <end position="295"/>
    </location>
</feature>
<keyword evidence="3" id="KW-1185">Reference proteome</keyword>
<dbReference type="EMBL" id="JAULSU010000002">
    <property type="protein sequence ID" value="KAK0627910.1"/>
    <property type="molecule type" value="Genomic_DNA"/>
</dbReference>
<protein>
    <submittedName>
        <fullName evidence="2">Heterokaryon incompatibility protein-domain-containing protein</fullName>
    </submittedName>
</protein>
<evidence type="ECO:0000259" key="1">
    <source>
        <dbReference type="Pfam" id="PF06985"/>
    </source>
</evidence>
<organism evidence="2 3">
    <name type="scientific">Immersiella caudata</name>
    <dbReference type="NCBI Taxonomy" id="314043"/>
    <lineage>
        <taxon>Eukaryota</taxon>
        <taxon>Fungi</taxon>
        <taxon>Dikarya</taxon>
        <taxon>Ascomycota</taxon>
        <taxon>Pezizomycotina</taxon>
        <taxon>Sordariomycetes</taxon>
        <taxon>Sordariomycetidae</taxon>
        <taxon>Sordariales</taxon>
        <taxon>Lasiosphaeriaceae</taxon>
        <taxon>Immersiella</taxon>
    </lineage>
</organism>
<name>A0AA39X654_9PEZI</name>
<reference evidence="2" key="1">
    <citation type="submission" date="2023-06" db="EMBL/GenBank/DDBJ databases">
        <title>Genome-scale phylogeny and comparative genomics of the fungal order Sordariales.</title>
        <authorList>
            <consortium name="Lawrence Berkeley National Laboratory"/>
            <person name="Hensen N."/>
            <person name="Bonometti L."/>
            <person name="Westerberg I."/>
            <person name="Brannstrom I.O."/>
            <person name="Guillou S."/>
            <person name="Cros-Aarteil S."/>
            <person name="Calhoun S."/>
            <person name="Haridas S."/>
            <person name="Kuo A."/>
            <person name="Mondo S."/>
            <person name="Pangilinan J."/>
            <person name="Riley R."/>
            <person name="Labutti K."/>
            <person name="Andreopoulos B."/>
            <person name="Lipzen A."/>
            <person name="Chen C."/>
            <person name="Yanf M."/>
            <person name="Daum C."/>
            <person name="Ng V."/>
            <person name="Clum A."/>
            <person name="Steindorff A."/>
            <person name="Ohm R."/>
            <person name="Martin F."/>
            <person name="Silar P."/>
            <person name="Natvig D."/>
            <person name="Lalanne C."/>
            <person name="Gautier V."/>
            <person name="Ament-Velasquez S.L."/>
            <person name="Kruys A."/>
            <person name="Hutchinson M.I."/>
            <person name="Powell A.J."/>
            <person name="Barry K."/>
            <person name="Miller A.N."/>
            <person name="Grigoriev I.V."/>
            <person name="Debuchy R."/>
            <person name="Gladieux P."/>
            <person name="Thoren M.H."/>
            <person name="Johannesson H."/>
        </authorList>
    </citation>
    <scope>NUCLEOTIDE SEQUENCE</scope>
    <source>
        <strain evidence="2">CBS 606.72</strain>
    </source>
</reference>
<accession>A0AA39X654</accession>
<dbReference type="PANTHER" id="PTHR33112">
    <property type="entry name" value="DOMAIN PROTEIN, PUTATIVE-RELATED"/>
    <property type="match status" value="1"/>
</dbReference>
<gene>
    <name evidence="2" type="ORF">B0T14DRAFT_601029</name>
</gene>
<dbReference type="InterPro" id="IPR010730">
    <property type="entry name" value="HET"/>
</dbReference>
<proteinExistence type="predicted"/>
<dbReference type="Pfam" id="PF06985">
    <property type="entry name" value="HET"/>
    <property type="match status" value="1"/>
</dbReference>
<comment type="caution">
    <text evidence="2">The sequence shown here is derived from an EMBL/GenBank/DDBJ whole genome shotgun (WGS) entry which is preliminary data.</text>
</comment>
<dbReference type="AlphaFoldDB" id="A0AA39X654"/>
<evidence type="ECO:0000313" key="2">
    <source>
        <dbReference type="EMBL" id="KAK0627910.1"/>
    </source>
</evidence>
<dbReference type="PANTHER" id="PTHR33112:SF16">
    <property type="entry name" value="HETEROKARYON INCOMPATIBILITY DOMAIN-CONTAINING PROTEIN"/>
    <property type="match status" value="1"/>
</dbReference>
<dbReference type="Proteomes" id="UP001175000">
    <property type="component" value="Unassembled WGS sequence"/>
</dbReference>